<organism evidence="1 2">
    <name type="scientific">Jatropha curcas</name>
    <name type="common">Barbados nut</name>
    <dbReference type="NCBI Taxonomy" id="180498"/>
    <lineage>
        <taxon>Eukaryota</taxon>
        <taxon>Viridiplantae</taxon>
        <taxon>Streptophyta</taxon>
        <taxon>Embryophyta</taxon>
        <taxon>Tracheophyta</taxon>
        <taxon>Spermatophyta</taxon>
        <taxon>Magnoliopsida</taxon>
        <taxon>eudicotyledons</taxon>
        <taxon>Gunneridae</taxon>
        <taxon>Pentapetalae</taxon>
        <taxon>rosids</taxon>
        <taxon>fabids</taxon>
        <taxon>Malpighiales</taxon>
        <taxon>Euphorbiaceae</taxon>
        <taxon>Crotonoideae</taxon>
        <taxon>Jatropheae</taxon>
        <taxon>Jatropha</taxon>
    </lineage>
</organism>
<name>A0A067KMT4_JATCU</name>
<gene>
    <name evidence="1" type="ORF">JCGZ_08283</name>
</gene>
<sequence>MAGLDYELSLSTTWVPKAQHSGTVTFGIRARWLVVARDGWLLLETYVQVMLAETYIPN</sequence>
<evidence type="ECO:0000313" key="1">
    <source>
        <dbReference type="EMBL" id="KDP37442.1"/>
    </source>
</evidence>
<dbReference type="Proteomes" id="UP000027138">
    <property type="component" value="Unassembled WGS sequence"/>
</dbReference>
<accession>A0A067KMT4</accession>
<protein>
    <submittedName>
        <fullName evidence="1">Uncharacterized protein</fullName>
    </submittedName>
</protein>
<dbReference type="EMBL" id="KK914402">
    <property type="protein sequence ID" value="KDP37442.1"/>
    <property type="molecule type" value="Genomic_DNA"/>
</dbReference>
<dbReference type="AlphaFoldDB" id="A0A067KMT4"/>
<keyword evidence="2" id="KW-1185">Reference proteome</keyword>
<proteinExistence type="predicted"/>
<evidence type="ECO:0000313" key="2">
    <source>
        <dbReference type="Proteomes" id="UP000027138"/>
    </source>
</evidence>
<reference evidence="1 2" key="1">
    <citation type="journal article" date="2014" name="PLoS ONE">
        <title>Global Analysis of Gene Expression Profiles in Physic Nut (Jatropha curcas L.) Seedlings Exposed to Salt Stress.</title>
        <authorList>
            <person name="Zhang L."/>
            <person name="Zhang C."/>
            <person name="Wu P."/>
            <person name="Chen Y."/>
            <person name="Li M."/>
            <person name="Jiang H."/>
            <person name="Wu G."/>
        </authorList>
    </citation>
    <scope>NUCLEOTIDE SEQUENCE [LARGE SCALE GENOMIC DNA]</scope>
    <source>
        <strain evidence="2">cv. GZQX0401</strain>
        <tissue evidence="1">Young leaves</tissue>
    </source>
</reference>